<proteinExistence type="inferred from homology"/>
<evidence type="ECO:0000256" key="4">
    <source>
        <dbReference type="ARBA" id="ARBA00023136"/>
    </source>
</evidence>
<evidence type="ECO:0000313" key="6">
    <source>
        <dbReference type="EMBL" id="MBE1236184.1"/>
    </source>
</evidence>
<dbReference type="InterPro" id="IPR006008">
    <property type="entry name" value="YciB"/>
</dbReference>
<feature type="transmembrane region" description="Helical" evidence="5">
    <location>
        <begin position="51"/>
        <end position="72"/>
    </location>
</feature>
<protein>
    <recommendedName>
        <fullName evidence="5">Inner membrane-spanning protein YciB</fullName>
    </recommendedName>
</protein>
<keyword evidence="2 5" id="KW-0812">Transmembrane</keyword>
<feature type="transmembrane region" description="Helical" evidence="5">
    <location>
        <begin position="150"/>
        <end position="167"/>
    </location>
</feature>
<keyword evidence="3 5" id="KW-1133">Transmembrane helix</keyword>
<reference evidence="6" key="1">
    <citation type="submission" date="2020-10" db="EMBL/GenBank/DDBJ databases">
        <title>Genome sequence of the unusual species of purple photosynthetic bacteria, Phaeovibrio sulfidiphilus DSM 23193, type strain.</title>
        <authorList>
            <person name="Kyndt J.A."/>
            <person name="Meyer T.E."/>
        </authorList>
    </citation>
    <scope>NUCLEOTIDE SEQUENCE</scope>
    <source>
        <strain evidence="6">DSM 23193</strain>
    </source>
</reference>
<keyword evidence="5" id="KW-0997">Cell inner membrane</keyword>
<dbReference type="Proteomes" id="UP000631034">
    <property type="component" value="Unassembled WGS sequence"/>
</dbReference>
<name>A0A8J7CCV0_9PROT</name>
<comment type="function">
    <text evidence="5">Plays a role in cell envelope biogenesis, maintenance of cell envelope integrity and membrane homeostasis.</text>
</comment>
<comment type="caution">
    <text evidence="6">The sequence shown here is derived from an EMBL/GenBank/DDBJ whole genome shotgun (WGS) entry which is preliminary data.</text>
</comment>
<dbReference type="PANTHER" id="PTHR36917:SF1">
    <property type="entry name" value="INNER MEMBRANE-SPANNING PROTEIN YCIB"/>
    <property type="match status" value="1"/>
</dbReference>
<accession>A0A8J7CCV0</accession>
<feature type="transmembrane region" description="Helical" evidence="5">
    <location>
        <begin position="84"/>
        <end position="104"/>
    </location>
</feature>
<dbReference type="AlphaFoldDB" id="A0A8J7CCV0"/>
<gene>
    <name evidence="5" type="primary">yciB</name>
    <name evidence="6" type="ORF">IHV25_00740</name>
</gene>
<dbReference type="EMBL" id="JACZHT010000001">
    <property type="protein sequence ID" value="MBE1236184.1"/>
    <property type="molecule type" value="Genomic_DNA"/>
</dbReference>
<feature type="transmembrane region" description="Helical" evidence="5">
    <location>
        <begin position="124"/>
        <end position="144"/>
    </location>
</feature>
<keyword evidence="4 5" id="KW-0472">Membrane</keyword>
<evidence type="ECO:0000313" key="7">
    <source>
        <dbReference type="Proteomes" id="UP000631034"/>
    </source>
</evidence>
<dbReference type="Pfam" id="PF04279">
    <property type="entry name" value="IspA"/>
    <property type="match status" value="1"/>
</dbReference>
<organism evidence="6 7">
    <name type="scientific">Phaeovibrio sulfidiphilus</name>
    <dbReference type="NCBI Taxonomy" id="1220600"/>
    <lineage>
        <taxon>Bacteria</taxon>
        <taxon>Pseudomonadati</taxon>
        <taxon>Pseudomonadota</taxon>
        <taxon>Alphaproteobacteria</taxon>
        <taxon>Rhodospirillales</taxon>
        <taxon>Rhodospirillaceae</taxon>
        <taxon>Phaeovibrio</taxon>
    </lineage>
</organism>
<keyword evidence="7" id="KW-1185">Reference proteome</keyword>
<comment type="subcellular location">
    <subcellularLocation>
        <location evidence="5">Cell inner membrane</location>
        <topology evidence="5">Multi-pass membrane protein</topology>
    </subcellularLocation>
</comment>
<keyword evidence="1 5" id="KW-1003">Cell membrane</keyword>
<dbReference type="RefSeq" id="WP_192533058.1">
    <property type="nucleotide sequence ID" value="NZ_JACZHT010000001.1"/>
</dbReference>
<dbReference type="GO" id="GO:0005886">
    <property type="term" value="C:plasma membrane"/>
    <property type="evidence" value="ECO:0007669"/>
    <property type="project" value="UniProtKB-SubCell"/>
</dbReference>
<sequence length="185" mass="20582">MSQLARLGLEFIPLVVFFVTNALSDLVTATAVFVGVTAVSLVLYRLWYGTVPVVLLIGAVFVGVFGGLTVALGDEIFIKIRPTVVNVFLAALLFGGLATGRLFLKVALRTSLSLDDEGWRLLTWRFAFFFLFLAGMNELVWRLFDNDVWVAYKVWGVMPLSLVFTAFQMPLFNRHRLPDQAGETA</sequence>
<evidence type="ECO:0000256" key="5">
    <source>
        <dbReference type="HAMAP-Rule" id="MF_00189"/>
    </source>
</evidence>
<evidence type="ECO:0000256" key="2">
    <source>
        <dbReference type="ARBA" id="ARBA00022692"/>
    </source>
</evidence>
<dbReference type="HAMAP" id="MF_00189">
    <property type="entry name" value="YciB"/>
    <property type="match status" value="1"/>
</dbReference>
<evidence type="ECO:0000256" key="3">
    <source>
        <dbReference type="ARBA" id="ARBA00022989"/>
    </source>
</evidence>
<evidence type="ECO:0000256" key="1">
    <source>
        <dbReference type="ARBA" id="ARBA00022475"/>
    </source>
</evidence>
<comment type="similarity">
    <text evidence="5">Belongs to the YciB family.</text>
</comment>
<feature type="transmembrane region" description="Helical" evidence="5">
    <location>
        <begin position="12"/>
        <end position="44"/>
    </location>
</feature>
<dbReference type="PANTHER" id="PTHR36917">
    <property type="entry name" value="INTRACELLULAR SEPTATION PROTEIN A-RELATED"/>
    <property type="match status" value="1"/>
</dbReference>